<dbReference type="FunFam" id="3.20.20.10:FF:000018">
    <property type="entry name" value="Pyridoxal phosphate homeostasis protein"/>
    <property type="match status" value="1"/>
</dbReference>
<dbReference type="PANTHER" id="PTHR10146">
    <property type="entry name" value="PROLINE SYNTHETASE CO-TRANSCRIBED BACTERIAL HOMOLOG PROTEIN"/>
    <property type="match status" value="1"/>
</dbReference>
<organism evidence="6 7">
    <name type="scientific">Aquicella siphonis</name>
    <dbReference type="NCBI Taxonomy" id="254247"/>
    <lineage>
        <taxon>Bacteria</taxon>
        <taxon>Pseudomonadati</taxon>
        <taxon>Pseudomonadota</taxon>
        <taxon>Gammaproteobacteria</taxon>
        <taxon>Legionellales</taxon>
        <taxon>Coxiellaceae</taxon>
        <taxon>Aquicella</taxon>
    </lineage>
</organism>
<dbReference type="GO" id="GO:0030170">
    <property type="term" value="F:pyridoxal phosphate binding"/>
    <property type="evidence" value="ECO:0007669"/>
    <property type="project" value="UniProtKB-UniRule"/>
</dbReference>
<dbReference type="InterPro" id="IPR011078">
    <property type="entry name" value="PyrdxlP_homeostasis"/>
</dbReference>
<evidence type="ECO:0000256" key="1">
    <source>
        <dbReference type="ARBA" id="ARBA00022898"/>
    </source>
</evidence>
<feature type="modified residue" description="N6-(pyridoxal phosphate)lysine" evidence="2 3">
    <location>
        <position position="36"/>
    </location>
</feature>
<comment type="similarity">
    <text evidence="2 4">Belongs to the pyridoxal phosphate-binding protein YggS/PROSC family.</text>
</comment>
<dbReference type="CDD" id="cd06824">
    <property type="entry name" value="PLPDE_III_Yggs_like"/>
    <property type="match status" value="1"/>
</dbReference>
<dbReference type="PIRSF" id="PIRSF004848">
    <property type="entry name" value="YBL036c_PLPDEIII"/>
    <property type="match status" value="1"/>
</dbReference>
<dbReference type="EMBL" id="LR699119">
    <property type="protein sequence ID" value="VVC74757.1"/>
    <property type="molecule type" value="Genomic_DNA"/>
</dbReference>
<dbReference type="RefSeq" id="WP_148337462.1">
    <property type="nucleotide sequence ID" value="NZ_LR699119.1"/>
</dbReference>
<dbReference type="PANTHER" id="PTHR10146:SF14">
    <property type="entry name" value="PYRIDOXAL PHOSPHATE HOMEOSTASIS PROTEIN"/>
    <property type="match status" value="1"/>
</dbReference>
<proteinExistence type="inferred from homology"/>
<evidence type="ECO:0000313" key="6">
    <source>
        <dbReference type="EMBL" id="VVC74757.1"/>
    </source>
</evidence>
<evidence type="ECO:0000256" key="4">
    <source>
        <dbReference type="RuleBase" id="RU004514"/>
    </source>
</evidence>
<feature type="domain" description="Alanine racemase N-terminal" evidence="5">
    <location>
        <begin position="8"/>
        <end position="225"/>
    </location>
</feature>
<dbReference type="AlphaFoldDB" id="A0A5E4PEA7"/>
<dbReference type="SUPFAM" id="SSF51419">
    <property type="entry name" value="PLP-binding barrel"/>
    <property type="match status" value="1"/>
</dbReference>
<dbReference type="Gene3D" id="3.20.20.10">
    <property type="entry name" value="Alanine racemase"/>
    <property type="match status" value="1"/>
</dbReference>
<dbReference type="KEGG" id="asip:AQUSIP_00290"/>
<dbReference type="HAMAP" id="MF_02087">
    <property type="entry name" value="PLP_homeostasis"/>
    <property type="match status" value="1"/>
</dbReference>
<dbReference type="InterPro" id="IPR001608">
    <property type="entry name" value="Ala_racemase_N"/>
</dbReference>
<keyword evidence="7" id="KW-1185">Reference proteome</keyword>
<evidence type="ECO:0000313" key="7">
    <source>
        <dbReference type="Proteomes" id="UP000324194"/>
    </source>
</evidence>
<dbReference type="OrthoDB" id="9804072at2"/>
<accession>A0A5E4PEA7</accession>
<protein>
    <recommendedName>
        <fullName evidence="2">Pyridoxal phosphate homeostasis protein</fullName>
        <shortName evidence="2">PLP homeostasis protein</shortName>
    </recommendedName>
</protein>
<sequence length="227" mass="25436">MTAISDNLAALLESIRAFEKKYGRDPGSVKLLAASKKQSVDSIKAAFDAGQCCFGESYLQEAAGKFSALHNLPIEWHFIGPVQSNKTRKIAEFFSWVHSVDSMRIVKRLNDQRPDHLPPLNICIEVNVSGEASKSGVLMDQVLGLALYCQNLPRIRLRGLMAIPAIHHRFDHQRQEFHKLQSLFLYLREHHFSVDTLSMGMSDDFEAAIAEGSTIVRIGTALFGRRV</sequence>
<dbReference type="PROSITE" id="PS01211">
    <property type="entry name" value="UPF0001"/>
    <property type="match status" value="1"/>
</dbReference>
<reference evidence="6 7" key="1">
    <citation type="submission" date="2019-08" db="EMBL/GenBank/DDBJ databases">
        <authorList>
            <person name="Guy L."/>
        </authorList>
    </citation>
    <scope>NUCLEOTIDE SEQUENCE [LARGE SCALE GENOMIC DNA]</scope>
    <source>
        <strain evidence="6 7">SGT-108</strain>
    </source>
</reference>
<gene>
    <name evidence="6" type="ORF">AQUSIP_00290</name>
</gene>
<dbReference type="NCBIfam" id="TIGR00044">
    <property type="entry name" value="YggS family pyridoxal phosphate-dependent enzyme"/>
    <property type="match status" value="1"/>
</dbReference>
<dbReference type="Proteomes" id="UP000324194">
    <property type="component" value="Chromosome 1"/>
</dbReference>
<dbReference type="InterPro" id="IPR029066">
    <property type="entry name" value="PLP-binding_barrel"/>
</dbReference>
<evidence type="ECO:0000256" key="2">
    <source>
        <dbReference type="HAMAP-Rule" id="MF_02087"/>
    </source>
</evidence>
<evidence type="ECO:0000256" key="3">
    <source>
        <dbReference type="PIRSR" id="PIRSR004848-1"/>
    </source>
</evidence>
<name>A0A5E4PEA7_9COXI</name>
<dbReference type="Pfam" id="PF01168">
    <property type="entry name" value="Ala_racemase_N"/>
    <property type="match status" value="1"/>
</dbReference>
<comment type="cofactor">
    <cofactor evidence="3">
        <name>pyridoxal 5'-phosphate</name>
        <dbReference type="ChEBI" id="CHEBI:597326"/>
    </cofactor>
</comment>
<evidence type="ECO:0000259" key="5">
    <source>
        <dbReference type="Pfam" id="PF01168"/>
    </source>
</evidence>
<keyword evidence="1 2" id="KW-0663">Pyridoxal phosphate</keyword>
<comment type="function">
    <text evidence="2">Pyridoxal 5'-phosphate (PLP)-binding protein, which is involved in PLP homeostasis.</text>
</comment>